<dbReference type="GO" id="GO:0008137">
    <property type="term" value="F:NADH dehydrogenase (ubiquinone) activity"/>
    <property type="evidence" value="ECO:0007669"/>
    <property type="project" value="InterPro"/>
</dbReference>
<keyword evidence="8" id="KW-0411">Iron-sulfur</keyword>
<feature type="domain" description="2Fe-2S ferredoxin-type" evidence="10">
    <location>
        <begin position="48"/>
        <end position="126"/>
    </location>
</feature>
<evidence type="ECO:0000259" key="13">
    <source>
        <dbReference type="PROSITE" id="PS51839"/>
    </source>
</evidence>
<dbReference type="SUPFAM" id="SSF54862">
    <property type="entry name" value="4Fe-4S ferredoxins"/>
    <property type="match status" value="1"/>
</dbReference>
<dbReference type="GO" id="GO:0051539">
    <property type="term" value="F:4 iron, 4 sulfur cluster binding"/>
    <property type="evidence" value="ECO:0007669"/>
    <property type="project" value="UniProtKB-KW"/>
</dbReference>
<evidence type="ECO:0000259" key="10">
    <source>
        <dbReference type="PROSITE" id="PS51085"/>
    </source>
</evidence>
<evidence type="ECO:0000256" key="5">
    <source>
        <dbReference type="ARBA" id="ARBA00022737"/>
    </source>
</evidence>
<dbReference type="PROSITE" id="PS00641">
    <property type="entry name" value="COMPLEX1_75K_1"/>
    <property type="match status" value="1"/>
</dbReference>
<dbReference type="Pfam" id="PF13510">
    <property type="entry name" value="Fer2_4"/>
    <property type="match status" value="1"/>
</dbReference>
<sequence>MSYSLRFNHYVVIDIMNPDRLNLKVRVYFFNLQYAEKDILHFRRGGLALVSLTIDGQKTTVPVGTSILEAAKSLDIDIPNFCYDKDLTLAASCRMCVVEVEGYRNLPPACATPAADGMVVHTESEKVIESRRMLLNLILANHPQDCMVCEKTGDCRLQDYCYRYGVKETTFDGARKQFEIDSDNHLIERNQNKCILCGKCVRVCQEVQVTAAVDFVGRGFYTKVTTPFDLPLSLDMCRFCGQCIGVCPTGALVNKQLKGSRPWEVKKVRTTCPFCGTGCNFDLNVKEGKVVGVTPNPKAPVNGRSLCVKGRFHSDLINSPDRITKPLIKRNGVFEEASWDEALSLVASKFSEIKEKDGSDAIAALSSARCVNEDNWVMQKFMRAVIGTNNVDHCART</sequence>
<dbReference type="PROSITE" id="PS51669">
    <property type="entry name" value="4FE4S_MOW_BIS_MGD"/>
    <property type="match status" value="1"/>
</dbReference>
<dbReference type="GO" id="GO:0046872">
    <property type="term" value="F:metal ion binding"/>
    <property type="evidence" value="ECO:0007669"/>
    <property type="project" value="UniProtKB-KW"/>
</dbReference>
<dbReference type="FunFam" id="3.30.70.20:FF:000035">
    <property type="entry name" value="Iron hydrogenase 1"/>
    <property type="match status" value="1"/>
</dbReference>
<keyword evidence="4" id="KW-0479">Metal-binding</keyword>
<dbReference type="InterPro" id="IPR036010">
    <property type="entry name" value="2Fe-2S_ferredoxin-like_sf"/>
</dbReference>
<comment type="cofactor">
    <cofactor evidence="9">
        <name>[2Fe-2S] cluster</name>
        <dbReference type="ChEBI" id="CHEBI:190135"/>
    </cofactor>
</comment>
<dbReference type="Pfam" id="PF10588">
    <property type="entry name" value="NADH-G_4Fe-4S_3"/>
    <property type="match status" value="1"/>
</dbReference>
<dbReference type="InterPro" id="IPR054351">
    <property type="entry name" value="NADH_UbQ_OxRdtase_ferredoxin"/>
</dbReference>
<dbReference type="PANTHER" id="PTHR43105">
    <property type="entry name" value="RESPIRATORY NITRATE REDUCTASE"/>
    <property type="match status" value="1"/>
</dbReference>
<evidence type="ECO:0000256" key="3">
    <source>
        <dbReference type="ARBA" id="ARBA00022714"/>
    </source>
</evidence>
<proteinExistence type="predicted"/>
<dbReference type="Gene3D" id="2.20.25.90">
    <property type="entry name" value="ADC-like domains"/>
    <property type="match status" value="1"/>
</dbReference>
<feature type="domain" description="4Fe-4S ferredoxin-type" evidence="11">
    <location>
        <begin position="185"/>
        <end position="215"/>
    </location>
</feature>
<accession>D8WWE3</accession>
<dbReference type="InterPro" id="IPR000283">
    <property type="entry name" value="NADH_UbQ_OxRdtase_75kDa_su_CS"/>
</dbReference>
<keyword evidence="2" id="KW-0004">4Fe-4S</keyword>
<dbReference type="InterPro" id="IPR017900">
    <property type="entry name" value="4Fe4S_Fe_S_CS"/>
</dbReference>
<dbReference type="CDD" id="cd00207">
    <property type="entry name" value="fer2"/>
    <property type="match status" value="1"/>
</dbReference>
<feature type="non-terminal residue" evidence="14">
    <location>
        <position position="397"/>
    </location>
</feature>
<evidence type="ECO:0000313" key="14">
    <source>
        <dbReference type="EMBL" id="ADJ93897.1"/>
    </source>
</evidence>
<dbReference type="SMART" id="SM00926">
    <property type="entry name" value="Molybdop_Fe4S4"/>
    <property type="match status" value="1"/>
</dbReference>
<evidence type="ECO:0000259" key="11">
    <source>
        <dbReference type="PROSITE" id="PS51379"/>
    </source>
</evidence>
<evidence type="ECO:0000256" key="4">
    <source>
        <dbReference type="ARBA" id="ARBA00022723"/>
    </source>
</evidence>
<dbReference type="EMBL" id="GU357887">
    <property type="protein sequence ID" value="ADJ93897.1"/>
    <property type="molecule type" value="Genomic_DNA"/>
</dbReference>
<name>D8WWE3_9FIRM</name>
<dbReference type="InterPro" id="IPR050123">
    <property type="entry name" value="Prok_molybdopt-oxidoreductase"/>
</dbReference>
<dbReference type="InterPro" id="IPR027467">
    <property type="entry name" value="MopterinOxRdtase_cofactor_BS"/>
</dbReference>
<reference evidence="14" key="1">
    <citation type="journal article" date="2010" name="Environ. Microbiol.">
        <title>Identification of enzymes involved in anaerobic benzene degradation by a strictly anaerobic iron-reducing enrichment culture.</title>
        <authorList>
            <person name="Abu Laban N."/>
            <person name="Selesi D."/>
            <person name="Rattei T."/>
            <person name="Tischler P."/>
            <person name="Meckenstock R.U."/>
        </authorList>
    </citation>
    <scope>NUCLEOTIDE SEQUENCE</scope>
</reference>
<dbReference type="Gene3D" id="3.10.20.740">
    <property type="match status" value="1"/>
</dbReference>
<keyword evidence="3" id="KW-0001">2Fe-2S</keyword>
<dbReference type="PROSITE" id="PS51379">
    <property type="entry name" value="4FE4S_FER_2"/>
    <property type="match status" value="2"/>
</dbReference>
<feature type="domain" description="4Fe-4S Mo/W bis-MGD-type" evidence="12">
    <location>
        <begin position="265"/>
        <end position="321"/>
    </location>
</feature>
<dbReference type="Pfam" id="PF22117">
    <property type="entry name" value="Fer4_Nqo3"/>
    <property type="match status" value="1"/>
</dbReference>
<dbReference type="GO" id="GO:0051537">
    <property type="term" value="F:2 iron, 2 sulfur cluster binding"/>
    <property type="evidence" value="ECO:0007669"/>
    <property type="project" value="UniProtKB-KW"/>
</dbReference>
<protein>
    <submittedName>
        <fullName evidence="14">Putative benzoate-degrading protein BamI</fullName>
    </submittedName>
</protein>
<dbReference type="Gene3D" id="3.40.50.740">
    <property type="match status" value="1"/>
</dbReference>
<evidence type="ECO:0000256" key="7">
    <source>
        <dbReference type="ARBA" id="ARBA00023004"/>
    </source>
</evidence>
<comment type="cofactor">
    <cofactor evidence="1">
        <name>[4Fe-4S] cluster</name>
        <dbReference type="ChEBI" id="CHEBI:49883"/>
    </cofactor>
</comment>
<evidence type="ECO:0000256" key="6">
    <source>
        <dbReference type="ARBA" id="ARBA00023002"/>
    </source>
</evidence>
<dbReference type="PROSITE" id="PS51839">
    <property type="entry name" value="4FE4S_HC3"/>
    <property type="match status" value="1"/>
</dbReference>
<dbReference type="FunFam" id="3.10.20.740:FF:000005">
    <property type="entry name" value="NADH:ubiquinone oxidoreductase subunit"/>
    <property type="match status" value="1"/>
</dbReference>
<dbReference type="PROSITE" id="PS00198">
    <property type="entry name" value="4FE4S_FER_1"/>
    <property type="match status" value="1"/>
</dbReference>
<dbReference type="SUPFAM" id="SSF53706">
    <property type="entry name" value="Formate dehydrogenase/DMSO reductase, domains 1-3"/>
    <property type="match status" value="1"/>
</dbReference>
<dbReference type="GO" id="GO:0003954">
    <property type="term" value="F:NADH dehydrogenase activity"/>
    <property type="evidence" value="ECO:0007669"/>
    <property type="project" value="TreeGrafter"/>
</dbReference>
<keyword evidence="7" id="KW-0408">Iron</keyword>
<dbReference type="InterPro" id="IPR017896">
    <property type="entry name" value="4Fe4S_Fe-S-bd"/>
</dbReference>
<organism evidence="14">
    <name type="scientific">Clostridia bacterium enrichment culture clone BF</name>
    <dbReference type="NCBI Taxonomy" id="857391"/>
    <lineage>
        <taxon>Bacteria</taxon>
        <taxon>Bacillati</taxon>
        <taxon>Bacillota</taxon>
        <taxon>Clostridia</taxon>
        <taxon>environmental samples</taxon>
    </lineage>
</organism>
<dbReference type="PROSITE" id="PS00551">
    <property type="entry name" value="MOLYBDOPTERIN_PROK_1"/>
    <property type="match status" value="1"/>
</dbReference>
<evidence type="ECO:0000259" key="12">
    <source>
        <dbReference type="PROSITE" id="PS51669"/>
    </source>
</evidence>
<evidence type="ECO:0000256" key="2">
    <source>
        <dbReference type="ARBA" id="ARBA00022485"/>
    </source>
</evidence>
<keyword evidence="5" id="KW-0677">Repeat</keyword>
<dbReference type="SUPFAM" id="SSF54292">
    <property type="entry name" value="2Fe-2S ferredoxin-like"/>
    <property type="match status" value="1"/>
</dbReference>
<dbReference type="InterPro" id="IPR019574">
    <property type="entry name" value="NADH_UbQ_OxRdtase_Gsu_4Fe4S-bd"/>
</dbReference>
<dbReference type="Gene3D" id="3.30.70.20">
    <property type="match status" value="1"/>
</dbReference>
<evidence type="ECO:0000256" key="9">
    <source>
        <dbReference type="ARBA" id="ARBA00034078"/>
    </source>
</evidence>
<dbReference type="InterPro" id="IPR006656">
    <property type="entry name" value="Mopterin_OxRdtase"/>
</dbReference>
<feature type="domain" description="4Fe-4S ferredoxin-type" evidence="11">
    <location>
        <begin position="228"/>
        <end position="257"/>
    </location>
</feature>
<dbReference type="InterPro" id="IPR001041">
    <property type="entry name" value="2Fe-2S_ferredoxin-type"/>
</dbReference>
<evidence type="ECO:0000256" key="1">
    <source>
        <dbReference type="ARBA" id="ARBA00001966"/>
    </source>
</evidence>
<evidence type="ECO:0000256" key="8">
    <source>
        <dbReference type="ARBA" id="ARBA00023014"/>
    </source>
</evidence>
<dbReference type="Pfam" id="PF00384">
    <property type="entry name" value="Molybdopterin"/>
    <property type="match status" value="1"/>
</dbReference>
<dbReference type="GO" id="GO:0042773">
    <property type="term" value="P:ATP synthesis coupled electron transport"/>
    <property type="evidence" value="ECO:0007669"/>
    <property type="project" value="InterPro"/>
</dbReference>
<dbReference type="SMART" id="SM00929">
    <property type="entry name" value="NADH-G_4Fe-4S_3"/>
    <property type="match status" value="1"/>
</dbReference>
<dbReference type="InterPro" id="IPR006963">
    <property type="entry name" value="Mopterin_OxRdtase_4Fe-4S_dom"/>
</dbReference>
<dbReference type="GO" id="GO:0016020">
    <property type="term" value="C:membrane"/>
    <property type="evidence" value="ECO:0007669"/>
    <property type="project" value="InterPro"/>
</dbReference>
<dbReference type="PROSITE" id="PS51085">
    <property type="entry name" value="2FE2S_FER_2"/>
    <property type="match status" value="1"/>
</dbReference>
<dbReference type="Pfam" id="PF04879">
    <property type="entry name" value="Molybdop_Fe4S4"/>
    <property type="match status" value="1"/>
</dbReference>
<dbReference type="AlphaFoldDB" id="D8WWE3"/>
<feature type="domain" description="4Fe-4S His(Cys)3-ligated-type" evidence="13">
    <location>
        <begin position="126"/>
        <end position="165"/>
    </location>
</feature>
<dbReference type="PANTHER" id="PTHR43105:SF14">
    <property type="entry name" value="FORMATE DEHYDROGENASE H"/>
    <property type="match status" value="1"/>
</dbReference>
<keyword evidence="6" id="KW-0560">Oxidoreductase</keyword>